<reference evidence="2" key="2">
    <citation type="submission" date="2023-05" db="EMBL/GenBank/DDBJ databases">
        <authorList>
            <consortium name="Lawrence Berkeley National Laboratory"/>
            <person name="Steindorff A."/>
            <person name="Hensen N."/>
            <person name="Bonometti L."/>
            <person name="Westerberg I."/>
            <person name="Brannstrom I.O."/>
            <person name="Guillou S."/>
            <person name="Cros-Aarteil S."/>
            <person name="Calhoun S."/>
            <person name="Haridas S."/>
            <person name="Kuo A."/>
            <person name="Mondo S."/>
            <person name="Pangilinan J."/>
            <person name="Riley R."/>
            <person name="Labutti K."/>
            <person name="Andreopoulos B."/>
            <person name="Lipzen A."/>
            <person name="Chen C."/>
            <person name="Yanf M."/>
            <person name="Daum C."/>
            <person name="Ng V."/>
            <person name="Clum A."/>
            <person name="Ohm R."/>
            <person name="Martin F."/>
            <person name="Silar P."/>
            <person name="Natvig D."/>
            <person name="Lalanne C."/>
            <person name="Gautier V."/>
            <person name="Ament-Velasquez S.L."/>
            <person name="Kruys A."/>
            <person name="Hutchinson M.I."/>
            <person name="Powell A.J."/>
            <person name="Barry K."/>
            <person name="Miller A.N."/>
            <person name="Grigoriev I.V."/>
            <person name="Debuchy R."/>
            <person name="Gladieux P."/>
            <person name="Thoren M.H."/>
            <person name="Johannesson H."/>
        </authorList>
    </citation>
    <scope>NUCLEOTIDE SEQUENCE</scope>
    <source>
        <strain evidence="2">PSN243</strain>
    </source>
</reference>
<evidence type="ECO:0000313" key="3">
    <source>
        <dbReference type="Proteomes" id="UP001321760"/>
    </source>
</evidence>
<dbReference type="Proteomes" id="UP001321760">
    <property type="component" value="Unassembled WGS sequence"/>
</dbReference>
<gene>
    <name evidence="2" type="ORF">QBC34DRAFT_475973</name>
</gene>
<comment type="caution">
    <text evidence="2">The sequence shown here is derived from an EMBL/GenBank/DDBJ whole genome shotgun (WGS) entry which is preliminary data.</text>
</comment>
<reference evidence="2" key="1">
    <citation type="journal article" date="2023" name="Mol. Phylogenet. Evol.">
        <title>Genome-scale phylogeny and comparative genomics of the fungal order Sordariales.</title>
        <authorList>
            <person name="Hensen N."/>
            <person name="Bonometti L."/>
            <person name="Westerberg I."/>
            <person name="Brannstrom I.O."/>
            <person name="Guillou S."/>
            <person name="Cros-Aarteil S."/>
            <person name="Calhoun S."/>
            <person name="Haridas S."/>
            <person name="Kuo A."/>
            <person name="Mondo S."/>
            <person name="Pangilinan J."/>
            <person name="Riley R."/>
            <person name="LaButti K."/>
            <person name="Andreopoulos B."/>
            <person name="Lipzen A."/>
            <person name="Chen C."/>
            <person name="Yan M."/>
            <person name="Daum C."/>
            <person name="Ng V."/>
            <person name="Clum A."/>
            <person name="Steindorff A."/>
            <person name="Ohm R.A."/>
            <person name="Martin F."/>
            <person name="Silar P."/>
            <person name="Natvig D.O."/>
            <person name="Lalanne C."/>
            <person name="Gautier V."/>
            <person name="Ament-Velasquez S.L."/>
            <person name="Kruys A."/>
            <person name="Hutchinson M.I."/>
            <person name="Powell A.J."/>
            <person name="Barry K."/>
            <person name="Miller A.N."/>
            <person name="Grigoriev I.V."/>
            <person name="Debuchy R."/>
            <person name="Gladieux P."/>
            <person name="Hiltunen Thoren M."/>
            <person name="Johannesson H."/>
        </authorList>
    </citation>
    <scope>NUCLEOTIDE SEQUENCE</scope>
    <source>
        <strain evidence="2">PSN243</strain>
    </source>
</reference>
<feature type="region of interest" description="Disordered" evidence="1">
    <location>
        <begin position="57"/>
        <end position="84"/>
    </location>
</feature>
<dbReference type="AlphaFoldDB" id="A0AAV9G8Z7"/>
<sequence length="210" mass="23078">PDNRLQHHLLRLSPHLHRLTRGRRVIPSPTVYHIPQRARLRDPHRFVFYQRAALVPNHRRRPSTKLNTTPPSAHPPPITHIPQTATNSPLIRLQKAMPILLNMNDILLPIIPPLRPDDVRVHHLVQHLPARMPYPQAQLARQHGLAGYRGVGRGVVDGQRDVGLVLFRGRVAAGPEARDGGVAVGFGEVGVVLAVGEGDGEEEFGGGGGV</sequence>
<keyword evidence="3" id="KW-1185">Reference proteome</keyword>
<protein>
    <submittedName>
        <fullName evidence="2">Uncharacterized protein</fullName>
    </submittedName>
</protein>
<proteinExistence type="predicted"/>
<dbReference type="EMBL" id="MU865983">
    <property type="protein sequence ID" value="KAK4444016.1"/>
    <property type="molecule type" value="Genomic_DNA"/>
</dbReference>
<feature type="non-terminal residue" evidence="2">
    <location>
        <position position="1"/>
    </location>
</feature>
<accession>A0AAV9G8Z7</accession>
<evidence type="ECO:0000313" key="2">
    <source>
        <dbReference type="EMBL" id="KAK4444016.1"/>
    </source>
</evidence>
<evidence type="ECO:0000256" key="1">
    <source>
        <dbReference type="SAM" id="MobiDB-lite"/>
    </source>
</evidence>
<organism evidence="2 3">
    <name type="scientific">Podospora aff. communis PSN243</name>
    <dbReference type="NCBI Taxonomy" id="3040156"/>
    <lineage>
        <taxon>Eukaryota</taxon>
        <taxon>Fungi</taxon>
        <taxon>Dikarya</taxon>
        <taxon>Ascomycota</taxon>
        <taxon>Pezizomycotina</taxon>
        <taxon>Sordariomycetes</taxon>
        <taxon>Sordariomycetidae</taxon>
        <taxon>Sordariales</taxon>
        <taxon>Podosporaceae</taxon>
        <taxon>Podospora</taxon>
    </lineage>
</organism>
<name>A0AAV9G8Z7_9PEZI</name>